<gene>
    <name evidence="1" type="ORF">LCGC14_0612930</name>
</gene>
<comment type="caution">
    <text evidence="1">The sequence shown here is derived from an EMBL/GenBank/DDBJ whole genome shotgun (WGS) entry which is preliminary data.</text>
</comment>
<proteinExistence type="predicted"/>
<dbReference type="AlphaFoldDB" id="A0A0F9TTD4"/>
<sequence>MPIEVKDITGEPRSKEDLLAALVIVKKEIIKADFSNPLLFLQFPIIKDALEELLLLRKVIEIEKEKQNAITKR</sequence>
<organism evidence="1">
    <name type="scientific">marine sediment metagenome</name>
    <dbReference type="NCBI Taxonomy" id="412755"/>
    <lineage>
        <taxon>unclassified sequences</taxon>
        <taxon>metagenomes</taxon>
        <taxon>ecological metagenomes</taxon>
    </lineage>
</organism>
<reference evidence="1" key="1">
    <citation type="journal article" date="2015" name="Nature">
        <title>Complex archaea that bridge the gap between prokaryotes and eukaryotes.</title>
        <authorList>
            <person name="Spang A."/>
            <person name="Saw J.H."/>
            <person name="Jorgensen S.L."/>
            <person name="Zaremba-Niedzwiedzka K."/>
            <person name="Martijn J."/>
            <person name="Lind A.E."/>
            <person name="van Eijk R."/>
            <person name="Schleper C."/>
            <person name="Guy L."/>
            <person name="Ettema T.J."/>
        </authorList>
    </citation>
    <scope>NUCLEOTIDE SEQUENCE</scope>
</reference>
<dbReference type="EMBL" id="LAZR01001021">
    <property type="protein sequence ID" value="KKN52376.1"/>
    <property type="molecule type" value="Genomic_DNA"/>
</dbReference>
<name>A0A0F9TTD4_9ZZZZ</name>
<evidence type="ECO:0000313" key="1">
    <source>
        <dbReference type="EMBL" id="KKN52376.1"/>
    </source>
</evidence>
<accession>A0A0F9TTD4</accession>
<protein>
    <submittedName>
        <fullName evidence="1">Uncharacterized protein</fullName>
    </submittedName>
</protein>